<evidence type="ECO:0000256" key="1">
    <source>
        <dbReference type="ARBA" id="ARBA00005086"/>
    </source>
</evidence>
<evidence type="ECO:0000256" key="3">
    <source>
        <dbReference type="ARBA" id="ARBA00011881"/>
    </source>
</evidence>
<dbReference type="InterPro" id="IPR029045">
    <property type="entry name" value="ClpP/crotonase-like_dom_sf"/>
</dbReference>
<dbReference type="GO" id="GO:0006635">
    <property type="term" value="P:fatty acid beta-oxidation"/>
    <property type="evidence" value="ECO:0007669"/>
    <property type="project" value="TreeGrafter"/>
</dbReference>
<sequence length="259" mass="27844">MPFQMIEIEQKEKVGIIRLNRPEALNALNRQLLRELDTAVKQLAEDSCVSVLVITGAGKAFVAGADISEMKDLGGDEGRKFGMLGQKIFREIESMEKPVIAAVNGFALGGGCELAMSCDLRIASSKAKFGQPEVGLGITPGFAGTQRLPRLVGIAKAKELIYTGDMIDAIEAERIGLVNKVVEPELLMDEVLALANRIAEKAPLAVGYSKLAINRGIETDVDTGTQIEADLFGLCFASTDQKEGMGAFLEKRKPSFQGK</sequence>
<organism evidence="8 9">
    <name type="scientific">Geosporobacter subterraneus DSM 17957</name>
    <dbReference type="NCBI Taxonomy" id="1121919"/>
    <lineage>
        <taxon>Bacteria</taxon>
        <taxon>Bacillati</taxon>
        <taxon>Bacillota</taxon>
        <taxon>Clostridia</taxon>
        <taxon>Peptostreptococcales</taxon>
        <taxon>Thermotaleaceae</taxon>
        <taxon>Geosporobacter</taxon>
    </lineage>
</organism>
<dbReference type="Gene3D" id="1.10.12.10">
    <property type="entry name" value="Lyase 2-enoyl-coa Hydratase, Chain A, domain 2"/>
    <property type="match status" value="1"/>
</dbReference>
<dbReference type="AlphaFoldDB" id="A0A1M6FI15"/>
<dbReference type="PANTHER" id="PTHR11941">
    <property type="entry name" value="ENOYL-COA HYDRATASE-RELATED"/>
    <property type="match status" value="1"/>
</dbReference>
<comment type="subunit">
    <text evidence="3">Homotetramer.</text>
</comment>
<dbReference type="OrthoDB" id="9775794at2"/>
<evidence type="ECO:0000256" key="7">
    <source>
        <dbReference type="RuleBase" id="RU003707"/>
    </source>
</evidence>
<comment type="catalytic activity">
    <reaction evidence="5">
        <text>a short-chain (3S)-3-hydroxyacyl-CoA = a short-chain (2E)-enoyl-CoA + H2O</text>
        <dbReference type="Rhea" id="RHEA:52664"/>
        <dbReference type="ChEBI" id="CHEBI:15377"/>
        <dbReference type="ChEBI" id="CHEBI:87488"/>
        <dbReference type="ChEBI" id="CHEBI:136760"/>
        <dbReference type="EC" id="4.2.1.150"/>
    </reaction>
</comment>
<evidence type="ECO:0000313" key="8">
    <source>
        <dbReference type="EMBL" id="SHI97337.1"/>
    </source>
</evidence>
<dbReference type="EMBL" id="FQZV01000011">
    <property type="protein sequence ID" value="SHI97337.1"/>
    <property type="molecule type" value="Genomic_DNA"/>
</dbReference>
<dbReference type="Proteomes" id="UP000184536">
    <property type="component" value="Unassembled WGS sequence"/>
</dbReference>
<evidence type="ECO:0000256" key="2">
    <source>
        <dbReference type="ARBA" id="ARBA00005254"/>
    </source>
</evidence>
<evidence type="ECO:0000256" key="4">
    <source>
        <dbReference type="ARBA" id="ARBA00023239"/>
    </source>
</evidence>
<evidence type="ECO:0000256" key="6">
    <source>
        <dbReference type="ARBA" id="ARBA00067035"/>
    </source>
</evidence>
<dbReference type="InterPro" id="IPR014748">
    <property type="entry name" value="Enoyl-CoA_hydra_C"/>
</dbReference>
<dbReference type="InterPro" id="IPR001753">
    <property type="entry name" value="Enoyl-CoA_hydra/iso"/>
</dbReference>
<reference evidence="9" key="1">
    <citation type="submission" date="2016-11" db="EMBL/GenBank/DDBJ databases">
        <authorList>
            <person name="Varghese N."/>
            <person name="Submissions S."/>
        </authorList>
    </citation>
    <scope>NUCLEOTIDE SEQUENCE [LARGE SCALE GENOMIC DNA]</scope>
    <source>
        <strain evidence="9">DSM 17957</strain>
    </source>
</reference>
<dbReference type="PANTHER" id="PTHR11941:SF54">
    <property type="entry name" value="ENOYL-COA HYDRATASE, MITOCHONDRIAL"/>
    <property type="match status" value="1"/>
</dbReference>
<keyword evidence="9" id="KW-1185">Reference proteome</keyword>
<dbReference type="STRING" id="1121919.SAMN02745975_01013"/>
<dbReference type="InterPro" id="IPR018376">
    <property type="entry name" value="Enoyl-CoA_hyd/isom_CS"/>
</dbReference>
<protein>
    <recommendedName>
        <fullName evidence="6">short-chain-enoyl-CoA hydratase</fullName>
        <ecNumber evidence="6">4.2.1.150</ecNumber>
    </recommendedName>
</protein>
<evidence type="ECO:0000313" key="9">
    <source>
        <dbReference type="Proteomes" id="UP000184536"/>
    </source>
</evidence>
<dbReference type="EC" id="4.2.1.150" evidence="6"/>
<comment type="similarity">
    <text evidence="2 7">Belongs to the enoyl-CoA hydratase/isomerase family.</text>
</comment>
<accession>A0A1M6FI15</accession>
<dbReference type="FunFam" id="3.90.226.10:FF:000009">
    <property type="entry name" value="Carnitinyl-CoA dehydratase"/>
    <property type="match status" value="1"/>
</dbReference>
<dbReference type="FunFam" id="1.10.12.10:FF:000001">
    <property type="entry name" value="Probable enoyl-CoA hydratase, mitochondrial"/>
    <property type="match status" value="1"/>
</dbReference>
<dbReference type="NCBIfam" id="NF004475">
    <property type="entry name" value="PRK05809.1"/>
    <property type="match status" value="1"/>
</dbReference>
<keyword evidence="4" id="KW-0456">Lyase</keyword>
<dbReference type="RefSeq" id="WP_110940275.1">
    <property type="nucleotide sequence ID" value="NZ_FQZV01000011.1"/>
</dbReference>
<gene>
    <name evidence="8" type="ORF">SAMN02745975_01013</name>
</gene>
<dbReference type="Pfam" id="PF00378">
    <property type="entry name" value="ECH_1"/>
    <property type="match status" value="1"/>
</dbReference>
<name>A0A1M6FI15_9FIRM</name>
<evidence type="ECO:0000256" key="5">
    <source>
        <dbReference type="ARBA" id="ARBA00050624"/>
    </source>
</evidence>
<dbReference type="CDD" id="cd06558">
    <property type="entry name" value="crotonase-like"/>
    <property type="match status" value="1"/>
</dbReference>
<dbReference type="SUPFAM" id="SSF52096">
    <property type="entry name" value="ClpP/crotonase"/>
    <property type="match status" value="1"/>
</dbReference>
<dbReference type="Gene3D" id="3.90.226.10">
    <property type="entry name" value="2-enoyl-CoA Hydratase, Chain A, domain 1"/>
    <property type="match status" value="1"/>
</dbReference>
<dbReference type="GO" id="GO:0018812">
    <property type="term" value="F:3-hydroxyacyl-CoA dehydratase activity"/>
    <property type="evidence" value="ECO:0007669"/>
    <property type="project" value="UniProtKB-EC"/>
</dbReference>
<comment type="pathway">
    <text evidence="1">Lipid metabolism; butanoate metabolism.</text>
</comment>
<proteinExistence type="inferred from homology"/>
<dbReference type="PROSITE" id="PS00166">
    <property type="entry name" value="ENOYL_COA_HYDRATASE"/>
    <property type="match status" value="1"/>
</dbReference>